<keyword evidence="2" id="KW-0378">Hydrolase</keyword>
<keyword evidence="4" id="KW-0067">ATP-binding</keyword>
<dbReference type="CDD" id="cd18795">
    <property type="entry name" value="SF2_C_Ski2"/>
    <property type="match status" value="1"/>
</dbReference>
<dbReference type="SMART" id="SM00490">
    <property type="entry name" value="HELICc"/>
    <property type="match status" value="1"/>
</dbReference>
<evidence type="ECO:0000256" key="4">
    <source>
        <dbReference type="ARBA" id="ARBA00022840"/>
    </source>
</evidence>
<dbReference type="GO" id="GO:0004386">
    <property type="term" value="F:helicase activity"/>
    <property type="evidence" value="ECO:0007669"/>
    <property type="project" value="UniProtKB-KW"/>
</dbReference>
<dbReference type="EMBL" id="LNQE01001468">
    <property type="protein sequence ID" value="KUG17035.1"/>
    <property type="molecule type" value="Genomic_DNA"/>
</dbReference>
<reference evidence="7" key="1">
    <citation type="journal article" date="2015" name="Proc. Natl. Acad. Sci. U.S.A.">
        <title>Networks of energetic and metabolic interactions define dynamics in microbial communities.</title>
        <authorList>
            <person name="Embree M."/>
            <person name="Liu J.K."/>
            <person name="Al-Bassam M.M."/>
            <person name="Zengler K."/>
        </authorList>
    </citation>
    <scope>NUCLEOTIDE SEQUENCE</scope>
</reference>
<dbReference type="InterPro" id="IPR014001">
    <property type="entry name" value="Helicase_ATP-bd"/>
</dbReference>
<evidence type="ECO:0000313" key="7">
    <source>
        <dbReference type="EMBL" id="KUG17035.1"/>
    </source>
</evidence>
<keyword evidence="3 7" id="KW-0347">Helicase</keyword>
<proteinExistence type="predicted"/>
<evidence type="ECO:0000259" key="6">
    <source>
        <dbReference type="PROSITE" id="PS51194"/>
    </source>
</evidence>
<protein>
    <submittedName>
        <fullName evidence="7">Archaea-specific superfamily ii helicase</fullName>
    </submittedName>
</protein>
<accession>A0A0W8F826</accession>
<dbReference type="PANTHER" id="PTHR47961">
    <property type="entry name" value="DNA POLYMERASE THETA, PUTATIVE (AFU_ORTHOLOGUE AFUA_1G05260)-RELATED"/>
    <property type="match status" value="1"/>
</dbReference>
<organism evidence="7">
    <name type="scientific">hydrocarbon metagenome</name>
    <dbReference type="NCBI Taxonomy" id="938273"/>
    <lineage>
        <taxon>unclassified sequences</taxon>
        <taxon>metagenomes</taxon>
        <taxon>ecological metagenomes</taxon>
    </lineage>
</organism>
<dbReference type="Pfam" id="PF19131">
    <property type="entry name" value="DUF5814"/>
    <property type="match status" value="1"/>
</dbReference>
<dbReference type="InterPro" id="IPR050474">
    <property type="entry name" value="Hel308_SKI2-like"/>
</dbReference>
<dbReference type="Pfam" id="PF00271">
    <property type="entry name" value="Helicase_C"/>
    <property type="match status" value="1"/>
</dbReference>
<gene>
    <name evidence="7" type="ORF">ASZ90_013296</name>
</gene>
<dbReference type="InterPro" id="IPR001650">
    <property type="entry name" value="Helicase_C-like"/>
</dbReference>
<evidence type="ECO:0000256" key="1">
    <source>
        <dbReference type="ARBA" id="ARBA00022741"/>
    </source>
</evidence>
<dbReference type="PROSITE" id="PS51192">
    <property type="entry name" value="HELICASE_ATP_BIND_1"/>
    <property type="match status" value="1"/>
</dbReference>
<sequence>MTFQVLAQADRSRIQLLPQSGDKVLFEGHLRLKDMPQGPRVFKFLVKKENEAERYLPPEDAMRLLRKAGAIYLVRGDSALEKRFMELLEAYQLQYRFVQVCGHCLGQKRVTYVGRDAITYKGARICENCAAAELLREADFHHLSRPAKSHLARILKKRRSLDDVIGLLSLQRLEPELTRFDFIPASHEETGLPLDSIDLPGPLKELLRRRLTRLLPVQSRAISAGLLEGKSQLVVSATATGKSLIGEMAGIGNLLQGKGKLLFLVPLVALANQKYDQLSAYNELGFQTSIRVGTSRIRLGKKRKIVQSLNADIISGTYEGIDQVIRTKKSLGRVGTVVIDEVHMLEDAERGHRLAGMIARLRNAAPEAQFIFLSATVGNPGALAKQLNAALVEYEVRPVPIERHLIFSSGKEKRTLLRQLVAQAEKLTSSTGYRGQTIIFTNSRKNCYNLAQAIPGAAAYHAGLQYPERKRIEELFGQGKISTVVTTAALAAGVDFPASQVVFESLAMGINWLNVHEFNQMLGRAGRPGYHDLGLVYILAEPGRRFSSGRGESEDEMALALLHGAMEDVAPEFSDEQQQEEVLANAVASRSRQELEKLHDLTLGLDDLDSALNSLERAGLVKGFEPTRLGAAAAAHFLTPDQTNLIAKRIGKGRSALEVAVELEGFEAIYLKFAEHISTKLHMQVSQRALHGSFLDLLSSSDLNQLERKIQRYCLDFVRDFLRCTCKESPYCGCVQKSISLSILDLRAEGKSPEEIIDYFSDRYGMYAYQGDLINYLDQMVRYLEAIGSVARVLGKPELAKEAEEWKKKIEGE</sequence>
<dbReference type="GO" id="GO:0005524">
    <property type="term" value="F:ATP binding"/>
    <property type="evidence" value="ECO:0007669"/>
    <property type="project" value="UniProtKB-KW"/>
</dbReference>
<dbReference type="InterPro" id="IPR011545">
    <property type="entry name" value="DEAD/DEAH_box_helicase_dom"/>
</dbReference>
<evidence type="ECO:0000256" key="3">
    <source>
        <dbReference type="ARBA" id="ARBA00022806"/>
    </source>
</evidence>
<dbReference type="AlphaFoldDB" id="A0A0W8F826"/>
<dbReference type="GO" id="GO:0003676">
    <property type="term" value="F:nucleic acid binding"/>
    <property type="evidence" value="ECO:0007669"/>
    <property type="project" value="InterPro"/>
</dbReference>
<dbReference type="Pfam" id="PF00270">
    <property type="entry name" value="DEAD"/>
    <property type="match status" value="1"/>
</dbReference>
<dbReference type="SMART" id="SM00487">
    <property type="entry name" value="DEXDc"/>
    <property type="match status" value="1"/>
</dbReference>
<evidence type="ECO:0000259" key="5">
    <source>
        <dbReference type="PROSITE" id="PS51192"/>
    </source>
</evidence>
<dbReference type="InterPro" id="IPR027417">
    <property type="entry name" value="P-loop_NTPase"/>
</dbReference>
<dbReference type="PROSITE" id="PS51194">
    <property type="entry name" value="HELICASE_CTER"/>
    <property type="match status" value="1"/>
</dbReference>
<feature type="domain" description="Helicase ATP-binding" evidence="5">
    <location>
        <begin position="223"/>
        <end position="395"/>
    </location>
</feature>
<name>A0A0W8F826_9ZZZZ</name>
<dbReference type="PANTHER" id="PTHR47961:SF1">
    <property type="entry name" value="ATP-DEPENDENT HELICASE MJ1401-RELATED"/>
    <property type="match status" value="1"/>
</dbReference>
<comment type="caution">
    <text evidence="7">The sequence shown here is derived from an EMBL/GenBank/DDBJ whole genome shotgun (WGS) entry which is preliminary data.</text>
</comment>
<evidence type="ECO:0000256" key="2">
    <source>
        <dbReference type="ARBA" id="ARBA00022801"/>
    </source>
</evidence>
<dbReference type="SUPFAM" id="SSF52540">
    <property type="entry name" value="P-loop containing nucleoside triphosphate hydrolases"/>
    <property type="match status" value="1"/>
</dbReference>
<dbReference type="GO" id="GO:0016787">
    <property type="term" value="F:hydrolase activity"/>
    <property type="evidence" value="ECO:0007669"/>
    <property type="project" value="UniProtKB-KW"/>
</dbReference>
<dbReference type="InterPro" id="IPR043852">
    <property type="entry name" value="DUF5814"/>
</dbReference>
<feature type="domain" description="Helicase C-terminal" evidence="6">
    <location>
        <begin position="416"/>
        <end position="584"/>
    </location>
</feature>
<dbReference type="Gene3D" id="3.40.50.300">
    <property type="entry name" value="P-loop containing nucleotide triphosphate hydrolases"/>
    <property type="match status" value="2"/>
</dbReference>
<keyword evidence="1" id="KW-0547">Nucleotide-binding</keyword>